<keyword evidence="3" id="KW-1185">Reference proteome</keyword>
<dbReference type="Proteomes" id="UP000192920">
    <property type="component" value="Unassembled WGS sequence"/>
</dbReference>
<evidence type="ECO:0008006" key="4">
    <source>
        <dbReference type="Google" id="ProtNLM"/>
    </source>
</evidence>
<accession>A0A1Y6CFI0</accession>
<protein>
    <recommendedName>
        <fullName evidence="4">GAF domain-containing protein</fullName>
    </recommendedName>
</protein>
<dbReference type="InterPro" id="IPR029016">
    <property type="entry name" value="GAF-like_dom_sf"/>
</dbReference>
<feature type="coiled-coil region" evidence="1">
    <location>
        <begin position="35"/>
        <end position="62"/>
    </location>
</feature>
<dbReference type="Pfam" id="PF04340">
    <property type="entry name" value="DUF484"/>
    <property type="match status" value="1"/>
</dbReference>
<keyword evidence="1" id="KW-0175">Coiled coil</keyword>
<dbReference type="EMBL" id="FXAG01000026">
    <property type="protein sequence ID" value="SMF49604.1"/>
    <property type="molecule type" value="Genomic_DNA"/>
</dbReference>
<evidence type="ECO:0000256" key="1">
    <source>
        <dbReference type="SAM" id="Coils"/>
    </source>
</evidence>
<dbReference type="AlphaFoldDB" id="A0A1Y6CFI0"/>
<dbReference type="InterPro" id="IPR007435">
    <property type="entry name" value="DUF484"/>
</dbReference>
<proteinExistence type="predicted"/>
<reference evidence="3" key="1">
    <citation type="submission" date="2017-04" db="EMBL/GenBank/DDBJ databases">
        <authorList>
            <person name="Varghese N."/>
            <person name="Submissions S."/>
        </authorList>
    </citation>
    <scope>NUCLEOTIDE SEQUENCE [LARGE SCALE GENOMIC DNA]</scope>
    <source>
        <strain evidence="3">DSM 22618</strain>
    </source>
</reference>
<dbReference type="PANTHER" id="PTHR38765:SF1">
    <property type="entry name" value="DUF484 DOMAIN-CONTAINING PROTEIN"/>
    <property type="match status" value="1"/>
</dbReference>
<dbReference type="PANTHER" id="PTHR38765">
    <property type="entry name" value="DUF484 DOMAIN-CONTAINING PROTEIN"/>
    <property type="match status" value="1"/>
</dbReference>
<evidence type="ECO:0000313" key="2">
    <source>
        <dbReference type="EMBL" id="SMF49604.1"/>
    </source>
</evidence>
<organism evidence="2 3">
    <name type="scientific">Pseudogulbenkiania subflava DSM 22618</name>
    <dbReference type="NCBI Taxonomy" id="1123014"/>
    <lineage>
        <taxon>Bacteria</taxon>
        <taxon>Pseudomonadati</taxon>
        <taxon>Pseudomonadota</taxon>
        <taxon>Betaproteobacteria</taxon>
        <taxon>Neisseriales</taxon>
        <taxon>Chromobacteriaceae</taxon>
        <taxon>Pseudogulbenkiania</taxon>
    </lineage>
</organism>
<evidence type="ECO:0000313" key="3">
    <source>
        <dbReference type="Proteomes" id="UP000192920"/>
    </source>
</evidence>
<dbReference type="STRING" id="1123014.SAMN02745746_03661"/>
<sequence>MLTDQVLSFLDDNPDFLLQHASRFGLQPIQATTIVPFAERQVLELRERNRQMESRLSQLVRNAESNDLIVNRTHQLALTLSRSRDLEGLAGTLLQCFEHEFGLERCALRLWHPSAVALPHLYNGRQAIKVLAGNLSGPCCGPYANDQVLSWFPPEPTLESFAMIPLKNTAGEAFGLVVLASSDPQRFTADMQTHYLSQIGELITVSLERLLAAA</sequence>
<dbReference type="Gene3D" id="3.30.450.40">
    <property type="match status" value="1"/>
</dbReference>
<name>A0A1Y6CFI0_9NEIS</name>
<gene>
    <name evidence="2" type="ORF">SAMN02745746_03661</name>
</gene>
<dbReference type="RefSeq" id="WP_085277667.1">
    <property type="nucleotide sequence ID" value="NZ_FXAG01000026.1"/>
</dbReference>
<dbReference type="SUPFAM" id="SSF55781">
    <property type="entry name" value="GAF domain-like"/>
    <property type="match status" value="1"/>
</dbReference>